<dbReference type="InterPro" id="IPR050260">
    <property type="entry name" value="FAD-bd_OxRdtase"/>
</dbReference>
<dbReference type="Proteomes" id="UP000324760">
    <property type="component" value="Chromosome"/>
</dbReference>
<keyword evidence="3" id="KW-0285">Flavoprotein</keyword>
<dbReference type="InterPro" id="IPR041575">
    <property type="entry name" value="Rubredoxin_C"/>
</dbReference>
<sequence length="440" mass="47753">MRNIVKQHNPMNSPIHTNLKKPHLVIIGCGMACGKLLEALIKRDAEHYHISVIGEENTPNYNRIMLSPLLAGEITQEALILNSLAWYEANRITLYSGEKVIHVNTDRKSLTTDVGTELCYDHLVFATGSRPAKIPASGQHLKNIFAFRTLKDVEGILQVVHKAKKALVIGGGLLGLEAAYGLALQGVHTTVIHRSSHLLNRQLDSAAGALLQTSMEALGVNSILNDEVASFEGSEAVKTATLKSGLTLSVDLVIIATGITPEITLARQVSLACNRGIKVDDNLLTSDANISALGECIEHKNTTFGLVAPIWDQVEILADRLIYSRQSPYVQRPSPTKLKVSGIDLFSAGDISEKTDDQVILIQDTASHIYRKFILRNQRLVGIVLFGDVQGGNTYFELLDSQQPIPHLLPPLLLGDLTTHSAIAESAHLGSENDLTGATL</sequence>
<gene>
    <name evidence="7" type="ORF">F0U83_10515</name>
</gene>
<feature type="domain" description="NADH-rubredoxin oxidoreductase C-terminal" evidence="6">
    <location>
        <begin position="336"/>
        <end position="402"/>
    </location>
</feature>
<evidence type="ECO:0000256" key="4">
    <source>
        <dbReference type="ARBA" id="ARBA00022827"/>
    </source>
</evidence>
<keyword evidence="4" id="KW-0274">FAD</keyword>
<organism evidence="7 8">
    <name type="scientific">Neptunomonas concharum</name>
    <dbReference type="NCBI Taxonomy" id="1031538"/>
    <lineage>
        <taxon>Bacteria</taxon>
        <taxon>Pseudomonadati</taxon>
        <taxon>Pseudomonadota</taxon>
        <taxon>Gammaproteobacteria</taxon>
        <taxon>Oceanospirillales</taxon>
        <taxon>Oceanospirillaceae</taxon>
        <taxon>Neptunomonas</taxon>
    </lineage>
</organism>
<keyword evidence="8" id="KW-1185">Reference proteome</keyword>
<comment type="cofactor">
    <cofactor evidence="1">
        <name>FAD</name>
        <dbReference type="ChEBI" id="CHEBI:57692"/>
    </cofactor>
</comment>
<feature type="domain" description="FAD/NAD(P)-binding" evidence="5">
    <location>
        <begin position="23"/>
        <end position="297"/>
    </location>
</feature>
<dbReference type="Pfam" id="PF18267">
    <property type="entry name" value="Rubredoxin_C"/>
    <property type="match status" value="1"/>
</dbReference>
<dbReference type="PANTHER" id="PTHR43429:SF3">
    <property type="entry name" value="NITRITE REDUCTASE [NAD(P)H]"/>
    <property type="match status" value="1"/>
</dbReference>
<dbReference type="Pfam" id="PF07992">
    <property type="entry name" value="Pyr_redox_2"/>
    <property type="match status" value="1"/>
</dbReference>
<evidence type="ECO:0000256" key="3">
    <source>
        <dbReference type="ARBA" id="ARBA00022630"/>
    </source>
</evidence>
<dbReference type="PRINTS" id="PR00368">
    <property type="entry name" value="FADPNR"/>
</dbReference>
<name>A0A5P1RBT2_9GAMM</name>
<protein>
    <submittedName>
        <fullName evidence="7">NAD(P)/FAD-dependent oxidoreductase</fullName>
    </submittedName>
</protein>
<comment type="similarity">
    <text evidence="2">Belongs to the FAD-dependent oxidoreductase family.</text>
</comment>
<dbReference type="SUPFAM" id="SSF51905">
    <property type="entry name" value="FAD/NAD(P)-binding domain"/>
    <property type="match status" value="2"/>
</dbReference>
<dbReference type="AlphaFoldDB" id="A0A5P1RBT2"/>
<dbReference type="InterPro" id="IPR016156">
    <property type="entry name" value="FAD/NAD-linked_Rdtase_dimer_sf"/>
</dbReference>
<evidence type="ECO:0000313" key="7">
    <source>
        <dbReference type="EMBL" id="QEQ97109.1"/>
    </source>
</evidence>
<dbReference type="KEGG" id="ncu:F0U83_10515"/>
<evidence type="ECO:0000313" key="8">
    <source>
        <dbReference type="Proteomes" id="UP000324760"/>
    </source>
</evidence>
<evidence type="ECO:0000259" key="5">
    <source>
        <dbReference type="Pfam" id="PF07992"/>
    </source>
</evidence>
<accession>A0A5P1RBT2</accession>
<evidence type="ECO:0000259" key="6">
    <source>
        <dbReference type="Pfam" id="PF18267"/>
    </source>
</evidence>
<evidence type="ECO:0000256" key="2">
    <source>
        <dbReference type="ARBA" id="ARBA00006442"/>
    </source>
</evidence>
<proteinExistence type="inferred from homology"/>
<dbReference type="InterPro" id="IPR036188">
    <property type="entry name" value="FAD/NAD-bd_sf"/>
</dbReference>
<dbReference type="EMBL" id="CP043869">
    <property type="protein sequence ID" value="QEQ97109.1"/>
    <property type="molecule type" value="Genomic_DNA"/>
</dbReference>
<reference evidence="7 8" key="1">
    <citation type="journal article" date="2019" name="Biochem. Eng. J.">
        <title>Metabolic engineering of the marine bacteria Neptunomonas concharum for the production of acetoin and meso-2,3-butanediol from acetate.</title>
        <authorList>
            <person name="Li W."/>
            <person name="Pu N."/>
            <person name="Liu C.-X."/>
            <person name="Yuan Q.-P."/>
            <person name="Li Z.-J."/>
        </authorList>
    </citation>
    <scope>NUCLEOTIDE SEQUENCE [LARGE SCALE GENOMIC DNA]</scope>
    <source>
        <strain evidence="7 8">JCM17730</strain>
    </source>
</reference>
<dbReference type="RefSeq" id="WP_138987581.1">
    <property type="nucleotide sequence ID" value="NZ_CP043869.1"/>
</dbReference>
<dbReference type="Gene3D" id="3.30.390.30">
    <property type="match status" value="1"/>
</dbReference>
<dbReference type="Gene3D" id="3.50.50.60">
    <property type="entry name" value="FAD/NAD(P)-binding domain"/>
    <property type="match status" value="2"/>
</dbReference>
<dbReference type="GO" id="GO:0016491">
    <property type="term" value="F:oxidoreductase activity"/>
    <property type="evidence" value="ECO:0007669"/>
    <property type="project" value="InterPro"/>
</dbReference>
<dbReference type="OrthoDB" id="9768666at2"/>
<dbReference type="PRINTS" id="PR00411">
    <property type="entry name" value="PNDRDTASEI"/>
</dbReference>
<dbReference type="PANTHER" id="PTHR43429">
    <property type="entry name" value="PYRIDINE NUCLEOTIDE-DISULFIDE OXIDOREDUCTASE DOMAIN-CONTAINING"/>
    <property type="match status" value="1"/>
</dbReference>
<dbReference type="InterPro" id="IPR023753">
    <property type="entry name" value="FAD/NAD-binding_dom"/>
</dbReference>
<evidence type="ECO:0000256" key="1">
    <source>
        <dbReference type="ARBA" id="ARBA00001974"/>
    </source>
</evidence>